<dbReference type="SUPFAM" id="SSF51445">
    <property type="entry name" value="(Trans)glycosidases"/>
    <property type="match status" value="1"/>
</dbReference>
<proteinExistence type="evidence at protein level"/>
<evidence type="ECO:0000256" key="2">
    <source>
        <dbReference type="ARBA" id="ARBA00022801"/>
    </source>
</evidence>
<sequence>MISHKISFLDLLLLLISVKELHMKMVEVQVSGTPSLKNSQEDVNLLHQIGFDAYRFSISWSRILPRGTLKGGINQAGIEYYNNLINQLISKGVKPFVTLFHWDLPDALENAYGGLLGDEFVNDFRDYAELCFQKFGDRVKQWTTLNEPYTMVHEGYITGQKAPGRCSNFYKPDCLGGDAATEPYIVGHNLLLAHGVAVKVYREKYQATQKGEIGIALNTAWHYPYSDSYADRLAATRATAFTFDYFMEPIVYGRYPIEMVSHVKDGRLPTFTPEESEMLKGSYDFIGVNYYSSLYAKDVPCATENITMTTDSCVSLVGERNGVPIGPAGIRDLLLHAKFRYNDPVLYITENGVDEANIGKIFLNDDLRIDYYAHHLKMVSDAISIGVNVKGYFAWSLMDNFEWSEGYTVRFGLVFVDFEDGRKRYLKKSAKWFRRLLKGAHGGTNEQVAVI</sequence>
<dbReference type="InterPro" id="IPR017853">
    <property type="entry name" value="GH"/>
</dbReference>
<dbReference type="GO" id="GO:0004553">
    <property type="term" value="F:hydrolase activity, hydrolyzing O-glycosyl compounds"/>
    <property type="evidence" value="ECO:0007669"/>
    <property type="project" value="InterPro"/>
</dbReference>
<reference evidence="7" key="2">
    <citation type="journal article" date="2017" name="Plant J.">
        <title>Araport11: a complete reannotation of the Arabidopsis thaliana reference genome.</title>
        <authorList>
            <person name="Cheng C.Y."/>
            <person name="Krishnakumar V."/>
            <person name="Chan A.P."/>
            <person name="Thibaud-Nissen F."/>
            <person name="Schobel S."/>
            <person name="Town C.D."/>
        </authorList>
    </citation>
    <scope>GENOME REANNOTATION</scope>
    <source>
        <strain evidence="7">cv. Columbia</strain>
    </source>
</reference>
<dbReference type="HOGENOM" id="CLU_001859_1_1_1"/>
<evidence type="ECO:0000256" key="3">
    <source>
        <dbReference type="RuleBase" id="RU003690"/>
    </source>
</evidence>
<evidence type="ECO:0000313" key="8">
    <source>
        <dbReference type="TAIR" id="AT3G60130"/>
    </source>
</evidence>
<dbReference type="OrthoDB" id="65569at2759"/>
<dbReference type="Pfam" id="PF00232">
    <property type="entry name" value="Glyco_hydro_1"/>
    <property type="match status" value="1"/>
</dbReference>
<evidence type="ECO:0007829" key="10">
    <source>
        <dbReference type="ProteomicsDB" id="A8MSC6"/>
    </source>
</evidence>
<keyword evidence="9 10" id="KW-1267">Proteomics identification</keyword>
<evidence type="ECO:0000256" key="4">
    <source>
        <dbReference type="SAM" id="SignalP"/>
    </source>
</evidence>
<dbReference type="TAIR" id="AT3G60130">
    <property type="gene designation" value="BGLU16"/>
</dbReference>
<dbReference type="Gene3D" id="3.20.20.80">
    <property type="entry name" value="Glycosidases"/>
    <property type="match status" value="1"/>
</dbReference>
<evidence type="ECO:0000313" key="6">
    <source>
        <dbReference type="EMBL" id="AEE80016.1"/>
    </source>
</evidence>
<evidence type="ECO:0007829" key="9">
    <source>
        <dbReference type="PeptideAtlas" id="A8MSC6"/>
    </source>
</evidence>
<dbReference type="PANTHER" id="PTHR10353">
    <property type="entry name" value="GLYCOSYL HYDROLASE"/>
    <property type="match status" value="1"/>
</dbReference>
<reference evidence="6 7" key="1">
    <citation type="journal article" date="2000" name="Nature">
        <title>Sequence and analysis of chromosome 3 of the plant Arabidopsis thaliana.</title>
        <authorList>
            <consortium name="European Union Chromosome 3 Arabidopsis Sequencing Consortium"/>
            <consortium name="Institute for Genomic Research"/>
            <consortium name="Kazusa DNA Research Institute"/>
            <person name="Salanoubat M."/>
            <person name="Lemcke K."/>
            <person name="Rieger M."/>
            <person name="Ansorge W."/>
            <person name="Unseld M."/>
            <person name="Fartmann B."/>
            <person name="Valle G."/>
            <person name="Blocker H."/>
            <person name="Perez-Alonso M."/>
            <person name="Obermaier B."/>
            <person name="Delseny M."/>
            <person name="Boutry M."/>
            <person name="Grivell L.A."/>
            <person name="Mache R."/>
            <person name="Puigdomenech P."/>
            <person name="De Simone V."/>
            <person name="Choisne N."/>
            <person name="Artiguenave F."/>
            <person name="Robert C."/>
            <person name="Brottier P."/>
            <person name="Wincker P."/>
            <person name="Cattolico L."/>
            <person name="Weissenbach J."/>
            <person name="Saurin W."/>
            <person name="Quetier F."/>
            <person name="Schafer M."/>
            <person name="Muller-Auer S."/>
            <person name="Gabel C."/>
            <person name="Fuchs M."/>
            <person name="Benes V."/>
            <person name="Wurmbach E."/>
            <person name="Drzonek H."/>
            <person name="Erfle H."/>
            <person name="Jordan N."/>
            <person name="Bangert S."/>
            <person name="Wiedelmann R."/>
            <person name="Kranz H."/>
            <person name="Voss H."/>
            <person name="Holland R."/>
            <person name="Brandt P."/>
            <person name="Nyakatura G."/>
            <person name="Vezzi A."/>
            <person name="D'Angelo M."/>
            <person name="Pallavicini A."/>
            <person name="Toppo S."/>
            <person name="Simionati B."/>
            <person name="Conrad A."/>
            <person name="Hornischer K."/>
            <person name="Kauer G."/>
            <person name="Lohnert T.H."/>
            <person name="Nordsiek G."/>
            <person name="Reichelt J."/>
            <person name="Scharfe M."/>
            <person name="Schon O."/>
            <person name="Bargues M."/>
            <person name="Terol J."/>
            <person name="Climent J."/>
            <person name="Navarro P."/>
            <person name="Collado C."/>
            <person name="Perez-Perez A."/>
            <person name="Ottenwalder B."/>
            <person name="Duchemin D."/>
            <person name="Cooke R."/>
            <person name="Laudie M."/>
            <person name="Berger-Llauro C."/>
            <person name="Purnelle B."/>
            <person name="Masuy D."/>
            <person name="de Haan M."/>
            <person name="Maarse A.C."/>
            <person name="Alcaraz J.P."/>
            <person name="Cottet A."/>
            <person name="Casacuberta E."/>
            <person name="Monfort A."/>
            <person name="Argiriou A."/>
            <person name="flores M."/>
            <person name="Liguori R."/>
            <person name="Vitale D."/>
            <person name="Mannhaupt G."/>
            <person name="Haase D."/>
            <person name="Schoof H."/>
            <person name="Rudd S."/>
            <person name="Zaccaria P."/>
            <person name="Mewes H.W."/>
            <person name="Mayer K.F."/>
            <person name="Kaul S."/>
            <person name="Town C.D."/>
            <person name="Koo H.L."/>
            <person name="Tallon L.J."/>
            <person name="Jenkins J."/>
            <person name="Rooney T."/>
            <person name="Rizzo M."/>
            <person name="Walts A."/>
            <person name="Utterback T."/>
            <person name="Fujii C.Y."/>
            <person name="Shea T.P."/>
            <person name="Creasy T.H."/>
            <person name="Haas B."/>
            <person name="Maiti R."/>
            <person name="Wu D."/>
            <person name="Peterson J."/>
            <person name="Van Aken S."/>
            <person name="Pai G."/>
            <person name="Militscher J."/>
            <person name="Sellers P."/>
            <person name="Gill J.E."/>
            <person name="Feldblyum T.V."/>
            <person name="Preuss D."/>
            <person name="Lin X."/>
            <person name="Nierman W.C."/>
            <person name="Salzberg S.L."/>
            <person name="White O."/>
            <person name="Venter J.C."/>
            <person name="Fraser C.M."/>
            <person name="Kaneko T."/>
            <person name="Nakamura Y."/>
            <person name="Sato S."/>
            <person name="Kato T."/>
            <person name="Asamizu E."/>
            <person name="Sasamoto S."/>
            <person name="Kimura T."/>
            <person name="Idesawa K."/>
            <person name="Kawashima K."/>
            <person name="Kishida Y."/>
            <person name="Kiyokawa C."/>
            <person name="Kohara M."/>
            <person name="Matsumoto M."/>
            <person name="Matsuno A."/>
            <person name="Muraki A."/>
            <person name="Nakayama S."/>
            <person name="Nakazaki N."/>
            <person name="Shinpo S."/>
            <person name="Takeuchi C."/>
            <person name="Wada T."/>
            <person name="Watanabe A."/>
            <person name="Yamada M."/>
            <person name="Yasuda M."/>
            <person name="Tabata S."/>
        </authorList>
    </citation>
    <scope>NUCLEOTIDE SEQUENCE [LARGE SCALE GENOMIC DNA]</scope>
    <source>
        <strain evidence="7">cv. Columbia</strain>
    </source>
</reference>
<protein>
    <submittedName>
        <fullName evidence="6">Beta glucosidase 16</fullName>
    </submittedName>
</protein>
<keyword evidence="7" id="KW-1185">Reference proteome</keyword>
<dbReference type="PRINTS" id="PR00131">
    <property type="entry name" value="GLHYDRLASE1"/>
</dbReference>
<evidence type="ECO:0000313" key="5">
    <source>
        <dbReference type="Araport" id="AT3G60130"/>
    </source>
</evidence>
<feature type="chain" id="PRO_5002723896" evidence="4">
    <location>
        <begin position="24"/>
        <end position="451"/>
    </location>
</feature>
<comment type="similarity">
    <text evidence="1 3">Belongs to the glycosyl hydrolase 1 family.</text>
</comment>
<dbReference type="RefSeq" id="NP_001078316.1">
    <property type="nucleotide sequence ID" value="NM_001084847.1"/>
</dbReference>
<dbReference type="Proteomes" id="UP000006548">
    <property type="component" value="Chromosome 3"/>
</dbReference>
<dbReference type="ExpressionAtlas" id="A8MSC6">
    <property type="expression patterns" value="baseline and differential"/>
</dbReference>
<evidence type="ECO:0000313" key="7">
    <source>
        <dbReference type="Proteomes" id="UP000006548"/>
    </source>
</evidence>
<evidence type="ECO:0000256" key="1">
    <source>
        <dbReference type="ARBA" id="ARBA00010838"/>
    </source>
</evidence>
<keyword evidence="2" id="KW-0378">Hydrolase</keyword>
<dbReference type="GO" id="GO:0005975">
    <property type="term" value="P:carbohydrate metabolic process"/>
    <property type="evidence" value="ECO:0007669"/>
    <property type="project" value="InterPro"/>
</dbReference>
<dbReference type="EMBL" id="CP002686">
    <property type="protein sequence ID" value="AEE80016.1"/>
    <property type="molecule type" value="Genomic_DNA"/>
</dbReference>
<dbReference type="InterPro" id="IPR001360">
    <property type="entry name" value="Glyco_hydro_1"/>
</dbReference>
<dbReference type="AlphaFoldDB" id="A8MSC6"/>
<keyword evidence="4" id="KW-0732">Signal</keyword>
<dbReference type="SMR" id="A8MSC6"/>
<organism evidence="6 7">
    <name type="scientific">Arabidopsis thaliana</name>
    <name type="common">Mouse-ear cress</name>
    <dbReference type="NCBI Taxonomy" id="3702"/>
    <lineage>
        <taxon>Eukaryota</taxon>
        <taxon>Viridiplantae</taxon>
        <taxon>Streptophyta</taxon>
        <taxon>Embryophyta</taxon>
        <taxon>Tracheophyta</taxon>
        <taxon>Spermatophyta</taxon>
        <taxon>Magnoliopsida</taxon>
        <taxon>eudicotyledons</taxon>
        <taxon>Gunneridae</taxon>
        <taxon>Pentapetalae</taxon>
        <taxon>rosids</taxon>
        <taxon>malvids</taxon>
        <taxon>Brassicales</taxon>
        <taxon>Brassicaceae</taxon>
        <taxon>Camelineae</taxon>
        <taxon>Arabidopsis</taxon>
    </lineage>
</organism>
<dbReference type="GeneID" id="825183"/>
<feature type="signal peptide" evidence="4">
    <location>
        <begin position="1"/>
        <end position="23"/>
    </location>
</feature>
<dbReference type="FunFam" id="3.20.20.80:FF:000022">
    <property type="entry name" value="Beta-glucosidase 11"/>
    <property type="match status" value="1"/>
</dbReference>
<dbReference type="ProteomicsDB" id="209531"/>
<dbReference type="PANTHER" id="PTHR10353:SF332">
    <property type="entry name" value="BETA-GLUCOSIDASE 16"/>
    <property type="match status" value="1"/>
</dbReference>
<accession>A8MSC6</accession>
<name>A8MSC6_ARATH</name>
<dbReference type="Araport" id="AT3G60130"/>
<gene>
    <name evidence="6 8" type="primary">BGLU16</name>
    <name evidence="6" type="synonym">beta glucosidase 16</name>
    <name evidence="5 6" type="ordered locus">At3g60130</name>
</gene>